<protein>
    <submittedName>
        <fullName evidence="1">Uncharacterized protein</fullName>
    </submittedName>
</protein>
<reference evidence="1" key="1">
    <citation type="submission" date="2008-12" db="EMBL/GenBank/DDBJ databases">
        <title>Medicago truncatula full length cdna cloning project.</title>
        <authorList>
            <person name="Moskal W."/>
            <person name="Chan A."/>
            <person name="Cheung F."/>
            <person name="Xiao Y."/>
            <person name="Town C.D."/>
        </authorList>
    </citation>
    <scope>NUCLEOTIDE SEQUENCE</scope>
</reference>
<sequence>MSKPYKLNYSKPMLLGKLAGKFHYRFERAP</sequence>
<evidence type="ECO:0000313" key="1">
    <source>
        <dbReference type="EMBL" id="ACJ83703.1"/>
    </source>
</evidence>
<dbReference type="EMBL" id="BT051037">
    <property type="protein sequence ID" value="ACJ83703.1"/>
    <property type="molecule type" value="mRNA"/>
</dbReference>
<name>B7FG80_MEDTR</name>
<feature type="non-terminal residue" evidence="1">
    <location>
        <position position="30"/>
    </location>
</feature>
<accession>B7FG80</accession>
<organism evidence="1">
    <name type="scientific">Medicago truncatula</name>
    <name type="common">Barrel medic</name>
    <name type="synonym">Medicago tribuloides</name>
    <dbReference type="NCBI Taxonomy" id="3880"/>
    <lineage>
        <taxon>Eukaryota</taxon>
        <taxon>Viridiplantae</taxon>
        <taxon>Streptophyta</taxon>
        <taxon>Embryophyta</taxon>
        <taxon>Tracheophyta</taxon>
        <taxon>Spermatophyta</taxon>
        <taxon>Magnoliopsida</taxon>
        <taxon>eudicotyledons</taxon>
        <taxon>Gunneridae</taxon>
        <taxon>Pentapetalae</taxon>
        <taxon>rosids</taxon>
        <taxon>fabids</taxon>
        <taxon>Fabales</taxon>
        <taxon>Fabaceae</taxon>
        <taxon>Papilionoideae</taxon>
        <taxon>50 kb inversion clade</taxon>
        <taxon>NPAAA clade</taxon>
        <taxon>Hologalegina</taxon>
        <taxon>IRL clade</taxon>
        <taxon>Trifolieae</taxon>
        <taxon>Medicago</taxon>
    </lineage>
</organism>
<dbReference type="AlphaFoldDB" id="B7FG80"/>
<proteinExistence type="evidence at transcript level"/>